<dbReference type="Proteomes" id="UP000284706">
    <property type="component" value="Unassembled WGS sequence"/>
</dbReference>
<dbReference type="OrthoDB" id="2564568at2759"/>
<keyword evidence="1" id="KW-0732">Signal</keyword>
<gene>
    <name evidence="2" type="ORF">CVT26_012993</name>
</gene>
<sequence length="182" mass="19014">MRLPSIISMVLAVLFTRLSVLANALPRRHSISTRQTTSQLPLECRDQCAPIVNALTTCGSDSQCQCNAMVATALPTCHDCLEEVQRTQNAENSISSTDSGADGPATASGHPSLFLHSQALPVSEYEQDCANAGFPIGGTGAPSVASNDGSDSTLQGQNIGSKIDLPVKLMTLSLICTGIILL</sequence>
<organism evidence="2 3">
    <name type="scientific">Gymnopilus dilepis</name>
    <dbReference type="NCBI Taxonomy" id="231916"/>
    <lineage>
        <taxon>Eukaryota</taxon>
        <taxon>Fungi</taxon>
        <taxon>Dikarya</taxon>
        <taxon>Basidiomycota</taxon>
        <taxon>Agaricomycotina</taxon>
        <taxon>Agaricomycetes</taxon>
        <taxon>Agaricomycetidae</taxon>
        <taxon>Agaricales</taxon>
        <taxon>Agaricineae</taxon>
        <taxon>Hymenogastraceae</taxon>
        <taxon>Gymnopilus</taxon>
    </lineage>
</organism>
<proteinExistence type="predicted"/>
<protein>
    <recommendedName>
        <fullName evidence="4">Extracellular membrane protein CFEM domain-containing protein</fullName>
    </recommendedName>
</protein>
<reference evidence="2 3" key="1">
    <citation type="journal article" date="2018" name="Evol. Lett.">
        <title>Horizontal gene cluster transfer increased hallucinogenic mushroom diversity.</title>
        <authorList>
            <person name="Reynolds H.T."/>
            <person name="Vijayakumar V."/>
            <person name="Gluck-Thaler E."/>
            <person name="Korotkin H.B."/>
            <person name="Matheny P.B."/>
            <person name="Slot J.C."/>
        </authorList>
    </citation>
    <scope>NUCLEOTIDE SEQUENCE [LARGE SCALE GENOMIC DNA]</scope>
    <source>
        <strain evidence="2 3">SRW20</strain>
    </source>
</reference>
<evidence type="ECO:0000313" key="2">
    <source>
        <dbReference type="EMBL" id="PPR04838.1"/>
    </source>
</evidence>
<dbReference type="EMBL" id="NHYE01000562">
    <property type="protein sequence ID" value="PPR04838.1"/>
    <property type="molecule type" value="Genomic_DNA"/>
</dbReference>
<dbReference type="AlphaFoldDB" id="A0A409YPA8"/>
<feature type="chain" id="PRO_5019491153" description="Extracellular membrane protein CFEM domain-containing protein" evidence="1">
    <location>
        <begin position="25"/>
        <end position="182"/>
    </location>
</feature>
<feature type="signal peptide" evidence="1">
    <location>
        <begin position="1"/>
        <end position="24"/>
    </location>
</feature>
<evidence type="ECO:0000313" key="3">
    <source>
        <dbReference type="Proteomes" id="UP000284706"/>
    </source>
</evidence>
<accession>A0A409YPA8</accession>
<dbReference type="InParanoid" id="A0A409YPA8"/>
<evidence type="ECO:0000256" key="1">
    <source>
        <dbReference type="SAM" id="SignalP"/>
    </source>
</evidence>
<evidence type="ECO:0008006" key="4">
    <source>
        <dbReference type="Google" id="ProtNLM"/>
    </source>
</evidence>
<comment type="caution">
    <text evidence="2">The sequence shown here is derived from an EMBL/GenBank/DDBJ whole genome shotgun (WGS) entry which is preliminary data.</text>
</comment>
<keyword evidence="3" id="KW-1185">Reference proteome</keyword>
<name>A0A409YPA8_9AGAR</name>